<dbReference type="AlphaFoldDB" id="A0A401RFD9"/>
<gene>
    <name evidence="2" type="ORF">chiPu_0020413</name>
</gene>
<evidence type="ECO:0000313" key="2">
    <source>
        <dbReference type="EMBL" id="GCC16853.1"/>
    </source>
</evidence>
<reference evidence="2 3" key="1">
    <citation type="journal article" date="2018" name="Nat. Ecol. Evol.">
        <title>Shark genomes provide insights into elasmobranch evolution and the origin of vertebrates.</title>
        <authorList>
            <person name="Hara Y"/>
            <person name="Yamaguchi K"/>
            <person name="Onimaru K"/>
            <person name="Kadota M"/>
            <person name="Koyanagi M"/>
            <person name="Keeley SD"/>
            <person name="Tatsumi K"/>
            <person name="Tanaka K"/>
            <person name="Motone F"/>
            <person name="Kageyama Y"/>
            <person name="Nozu R"/>
            <person name="Adachi N"/>
            <person name="Nishimura O"/>
            <person name="Nakagawa R"/>
            <person name="Tanegashima C"/>
            <person name="Kiyatake I"/>
            <person name="Matsumoto R"/>
            <person name="Murakumo K"/>
            <person name="Nishida K"/>
            <person name="Terakita A"/>
            <person name="Kuratani S"/>
            <person name="Sato K"/>
            <person name="Hyodo S Kuraku.S."/>
        </authorList>
    </citation>
    <scope>NUCLEOTIDE SEQUENCE [LARGE SCALE GENOMIC DNA]</scope>
</reference>
<accession>A0A401RFD9</accession>
<proteinExistence type="predicted"/>
<evidence type="ECO:0000256" key="1">
    <source>
        <dbReference type="SAM" id="MobiDB-lite"/>
    </source>
</evidence>
<protein>
    <submittedName>
        <fullName evidence="2">Uncharacterized protein</fullName>
    </submittedName>
</protein>
<comment type="caution">
    <text evidence="2">The sequence shown here is derived from an EMBL/GenBank/DDBJ whole genome shotgun (WGS) entry which is preliminary data.</text>
</comment>
<organism evidence="2 3">
    <name type="scientific">Chiloscyllium punctatum</name>
    <name type="common">Brownbanded bambooshark</name>
    <name type="synonym">Hemiscyllium punctatum</name>
    <dbReference type="NCBI Taxonomy" id="137246"/>
    <lineage>
        <taxon>Eukaryota</taxon>
        <taxon>Metazoa</taxon>
        <taxon>Chordata</taxon>
        <taxon>Craniata</taxon>
        <taxon>Vertebrata</taxon>
        <taxon>Chondrichthyes</taxon>
        <taxon>Elasmobranchii</taxon>
        <taxon>Galeomorphii</taxon>
        <taxon>Galeoidea</taxon>
        <taxon>Orectolobiformes</taxon>
        <taxon>Hemiscylliidae</taxon>
        <taxon>Chiloscyllium</taxon>
    </lineage>
</organism>
<name>A0A401RFD9_CHIPU</name>
<feature type="compositionally biased region" description="Low complexity" evidence="1">
    <location>
        <begin position="59"/>
        <end position="68"/>
    </location>
</feature>
<dbReference type="EMBL" id="BEZZ01002584">
    <property type="protein sequence ID" value="GCC16853.1"/>
    <property type="molecule type" value="Genomic_DNA"/>
</dbReference>
<keyword evidence="3" id="KW-1185">Reference proteome</keyword>
<sequence>MGRAASITRQDSAESRMRPSRSPAPTAKMAGRLSLATGKRSTARGAGTGHTDGTSIFNRPLLRSAPLRLRGDPSAPAR</sequence>
<evidence type="ECO:0000313" key="3">
    <source>
        <dbReference type="Proteomes" id="UP000287033"/>
    </source>
</evidence>
<dbReference type="Proteomes" id="UP000287033">
    <property type="component" value="Unassembled WGS sequence"/>
</dbReference>
<feature type="region of interest" description="Disordered" evidence="1">
    <location>
        <begin position="1"/>
        <end position="78"/>
    </location>
</feature>